<dbReference type="Pfam" id="PF03264">
    <property type="entry name" value="Cytochrom_NNT"/>
    <property type="match status" value="1"/>
</dbReference>
<protein>
    <recommendedName>
        <fullName evidence="12">Cytochrome c-type protein</fullName>
    </recommendedName>
</protein>
<evidence type="ECO:0000256" key="4">
    <source>
        <dbReference type="ARBA" id="ARBA00022475"/>
    </source>
</evidence>
<keyword evidence="11 15" id="KW-0472">Membrane</keyword>
<keyword evidence="17" id="KW-0560">Oxidoreductase</keyword>
<feature type="binding site" description="covalent" evidence="13">
    <location>
        <position position="152"/>
    </location>
    <ligand>
        <name>heme</name>
        <dbReference type="ChEBI" id="CHEBI:30413"/>
        <label>4</label>
    </ligand>
</feature>
<evidence type="ECO:0000256" key="15">
    <source>
        <dbReference type="SAM" id="Phobius"/>
    </source>
</evidence>
<dbReference type="GO" id="GO:0022900">
    <property type="term" value="P:electron transport chain"/>
    <property type="evidence" value="ECO:0007669"/>
    <property type="project" value="InterPro"/>
</dbReference>
<dbReference type="GO" id="GO:0019333">
    <property type="term" value="P:denitrification pathway"/>
    <property type="evidence" value="ECO:0007669"/>
    <property type="project" value="InterPro"/>
</dbReference>
<dbReference type="InterPro" id="IPR024717">
    <property type="entry name" value="NapC/NirT/NrfH"/>
</dbReference>
<evidence type="ECO:0000313" key="18">
    <source>
        <dbReference type="Proteomes" id="UP000069632"/>
    </source>
</evidence>
<evidence type="ECO:0000256" key="13">
    <source>
        <dbReference type="PIRSR" id="PIRSR000013-1"/>
    </source>
</evidence>
<comment type="subcellular location">
    <subcellularLocation>
        <location evidence="1">Cell membrane</location>
        <topology evidence="1">Single-pass membrane protein</topology>
    </subcellularLocation>
</comment>
<feature type="binding site" evidence="13">
    <location>
        <position position="86"/>
    </location>
    <ligand>
        <name>a menaquinol</name>
        <dbReference type="ChEBI" id="CHEBI:18151"/>
    </ligand>
</feature>
<comment type="PTM">
    <text evidence="12">Binds 4 heme groups per subunit.</text>
</comment>
<dbReference type="InterPro" id="IPR051174">
    <property type="entry name" value="Cytochrome_c-type_ET"/>
</dbReference>
<dbReference type="PANTHER" id="PTHR30333">
    <property type="entry name" value="CYTOCHROME C-TYPE PROTEIN"/>
    <property type="match status" value="1"/>
</dbReference>
<keyword evidence="18" id="KW-1185">Reference proteome</keyword>
<feature type="binding site" description="covalent" evidence="13">
    <location>
        <position position="155"/>
    </location>
    <ligand>
        <name>heme</name>
        <dbReference type="ChEBI" id="CHEBI:30413"/>
        <label>4</label>
    </ligand>
</feature>
<dbReference type="Gene3D" id="1.10.3820.10">
    <property type="entry name" value="Di-heme elbow motif domain"/>
    <property type="match status" value="1"/>
</dbReference>
<organism evidence="17 18">
    <name type="scientific">Campylobacter geochelonis</name>
    <dbReference type="NCBI Taxonomy" id="1780362"/>
    <lineage>
        <taxon>Bacteria</taxon>
        <taxon>Pseudomonadati</taxon>
        <taxon>Campylobacterota</taxon>
        <taxon>Epsilonproteobacteria</taxon>
        <taxon>Campylobacterales</taxon>
        <taxon>Campylobacteraceae</taxon>
        <taxon>Campylobacter</taxon>
    </lineage>
</organism>
<keyword evidence="6 15" id="KW-0812">Transmembrane</keyword>
<dbReference type="InterPro" id="IPR036280">
    <property type="entry name" value="Multihaem_cyt_sf"/>
</dbReference>
<dbReference type="PANTHER" id="PTHR30333:SF1">
    <property type="entry name" value="CYTOCHROME C-TYPE PROTEIN NAPC"/>
    <property type="match status" value="1"/>
</dbReference>
<reference evidence="17 18" key="1">
    <citation type="submission" date="2016-02" db="EMBL/GenBank/DDBJ databases">
        <authorList>
            <consortium name="Pathogen Informatics"/>
        </authorList>
    </citation>
    <scope>NUCLEOTIDE SEQUENCE [LARGE SCALE GENOMIC DNA]</scope>
    <source>
        <strain evidence="17 18">RC20</strain>
    </source>
</reference>
<dbReference type="InterPro" id="IPR005126">
    <property type="entry name" value="NapC/NirT_cyt_c_N"/>
</dbReference>
<evidence type="ECO:0000259" key="16">
    <source>
        <dbReference type="Pfam" id="PF03264"/>
    </source>
</evidence>
<comment type="similarity">
    <text evidence="2">Belongs to the NapC/NirT/NrfH family.</text>
</comment>
<feature type="binding site" description="covalent" evidence="13">
    <location>
        <position position="53"/>
    </location>
    <ligand>
        <name>heme</name>
        <dbReference type="ChEBI" id="CHEBI:30413"/>
        <label>1</label>
    </ligand>
</feature>
<dbReference type="GO" id="GO:0005886">
    <property type="term" value="C:plasma membrane"/>
    <property type="evidence" value="ECO:0007669"/>
    <property type="project" value="UniProtKB-SubCell"/>
</dbReference>
<proteinExistence type="inferred from homology"/>
<dbReference type="EMBL" id="FIZP01000009">
    <property type="protein sequence ID" value="CZE48589.1"/>
    <property type="molecule type" value="Genomic_DNA"/>
</dbReference>
<dbReference type="AlphaFoldDB" id="A0A128EHY2"/>
<keyword evidence="4" id="KW-1003">Cell membrane</keyword>
<evidence type="ECO:0000256" key="1">
    <source>
        <dbReference type="ARBA" id="ARBA00004162"/>
    </source>
</evidence>
<feature type="binding site" description="axial binding residue" evidence="14">
    <location>
        <position position="161"/>
    </location>
    <ligand>
        <name>heme</name>
        <dbReference type="ChEBI" id="CHEBI:30413"/>
        <label>2</label>
    </ligand>
    <ligandPart>
        <name>Fe</name>
        <dbReference type="ChEBI" id="CHEBI:18248"/>
    </ligandPart>
</feature>
<comment type="cofactor">
    <cofactor evidence="13">
        <name>heme</name>
        <dbReference type="ChEBI" id="CHEBI:30413"/>
    </cofactor>
    <text evidence="13">Binds 4 heme groups per subunit.</text>
</comment>
<dbReference type="GO" id="GO:0020037">
    <property type="term" value="F:heme binding"/>
    <property type="evidence" value="ECO:0007669"/>
    <property type="project" value="InterPro"/>
</dbReference>
<keyword evidence="8 12" id="KW-0249">Electron transport</keyword>
<evidence type="ECO:0000256" key="12">
    <source>
        <dbReference type="PIRNR" id="PIRNR000013"/>
    </source>
</evidence>
<evidence type="ECO:0000256" key="9">
    <source>
        <dbReference type="ARBA" id="ARBA00022989"/>
    </source>
</evidence>
<name>A0A128EHY2_9BACT</name>
<evidence type="ECO:0000256" key="5">
    <source>
        <dbReference type="ARBA" id="ARBA00022617"/>
    </source>
</evidence>
<dbReference type="GO" id="GO:0046872">
    <property type="term" value="F:metal ion binding"/>
    <property type="evidence" value="ECO:0007669"/>
    <property type="project" value="UniProtKB-KW"/>
</dbReference>
<dbReference type="SUPFAM" id="SSF48695">
    <property type="entry name" value="Multiheme cytochromes"/>
    <property type="match status" value="1"/>
</dbReference>
<accession>A0A128EHY2</accession>
<feature type="binding site" description="covalent" evidence="13">
    <location>
        <position position="124"/>
    </location>
    <ligand>
        <name>heme</name>
        <dbReference type="ChEBI" id="CHEBI:30413"/>
        <label>3</label>
    </ligand>
</feature>
<keyword evidence="7 12" id="KW-0479">Metal-binding</keyword>
<evidence type="ECO:0000256" key="14">
    <source>
        <dbReference type="PIRSR" id="PIRSR000013-2"/>
    </source>
</evidence>
<evidence type="ECO:0000256" key="3">
    <source>
        <dbReference type="ARBA" id="ARBA00022448"/>
    </source>
</evidence>
<feature type="binding site" description="axial binding residue" evidence="14">
    <location>
        <position position="128"/>
    </location>
    <ligand>
        <name>heme</name>
        <dbReference type="ChEBI" id="CHEBI:30413"/>
        <label>3</label>
    </ligand>
    <ligandPart>
        <name>Fe</name>
        <dbReference type="ChEBI" id="CHEBI:18248"/>
    </ligandPart>
</feature>
<evidence type="ECO:0000256" key="11">
    <source>
        <dbReference type="ARBA" id="ARBA00023136"/>
    </source>
</evidence>
<sequence length="165" mass="18235">MKLVEKFKENPSSLAVLILIVSFGLVIGHGIFTFVYAKGFSYMSDDPAACKNCHVMNQVYESWMKGGHQHVATCNDCHVPHDFVGKWMMKAESGLHHGYAVTFKDNPVSFSANEKSKRIVQNNCMTCHESYATHAIDATMSAGAPANEPLSCVSCHRQVGHAHNY</sequence>
<gene>
    <name evidence="17" type="primary">nrfH</name>
    <name evidence="17" type="ORF">ERS672216_01487</name>
</gene>
<feature type="binding site" description="axial binding residue" evidence="14">
    <location>
        <position position="156"/>
    </location>
    <ligand>
        <name>heme</name>
        <dbReference type="ChEBI" id="CHEBI:30413"/>
        <label>4</label>
    </ligand>
    <ligandPart>
        <name>Fe</name>
        <dbReference type="ChEBI" id="CHEBI:18248"/>
    </ligandPart>
</feature>
<dbReference type="Proteomes" id="UP000069632">
    <property type="component" value="Unassembled WGS sequence"/>
</dbReference>
<dbReference type="InterPro" id="IPR017571">
    <property type="entry name" value="NrfH"/>
</dbReference>
<evidence type="ECO:0000256" key="10">
    <source>
        <dbReference type="ARBA" id="ARBA00023004"/>
    </source>
</evidence>
<feature type="binding site" description="covalent" evidence="13">
    <location>
        <position position="50"/>
    </location>
    <ligand>
        <name>heme</name>
        <dbReference type="ChEBI" id="CHEBI:30413"/>
        <label>1</label>
    </ligand>
</feature>
<dbReference type="GO" id="GO:0009055">
    <property type="term" value="F:electron transfer activity"/>
    <property type="evidence" value="ECO:0007669"/>
    <property type="project" value="TreeGrafter"/>
</dbReference>
<evidence type="ECO:0000256" key="6">
    <source>
        <dbReference type="ARBA" id="ARBA00022692"/>
    </source>
</evidence>
<dbReference type="InterPro" id="IPR038266">
    <property type="entry name" value="NapC/NirT_cytc_sf"/>
</dbReference>
<evidence type="ECO:0000256" key="7">
    <source>
        <dbReference type="ARBA" id="ARBA00022723"/>
    </source>
</evidence>
<evidence type="ECO:0000256" key="2">
    <source>
        <dbReference type="ARBA" id="ARBA00007395"/>
    </source>
</evidence>
<feature type="binding site" description="axial binding residue" evidence="14">
    <location>
        <position position="56"/>
    </location>
    <ligand>
        <name>heme</name>
        <dbReference type="ChEBI" id="CHEBI:30413"/>
        <label>1</label>
    </ligand>
    <ligandPart>
        <name>Fe</name>
        <dbReference type="ChEBI" id="CHEBI:18248"/>
    </ligandPart>
</feature>
<dbReference type="GO" id="GO:0016491">
    <property type="term" value="F:oxidoreductase activity"/>
    <property type="evidence" value="ECO:0007669"/>
    <property type="project" value="UniProtKB-KW"/>
</dbReference>
<feature type="domain" description="NapC/NirT cytochrome c N-terminal" evidence="16">
    <location>
        <begin position="15"/>
        <end position="162"/>
    </location>
</feature>
<keyword evidence="10 12" id="KW-0408">Iron</keyword>
<feature type="transmembrane region" description="Helical" evidence="15">
    <location>
        <begin position="12"/>
        <end position="37"/>
    </location>
</feature>
<feature type="binding site" description="covalent" evidence="13">
    <location>
        <position position="77"/>
    </location>
    <ligand>
        <name>heme</name>
        <dbReference type="ChEBI" id="CHEBI:30413"/>
        <label>2</label>
    </ligand>
</feature>
<evidence type="ECO:0000256" key="8">
    <source>
        <dbReference type="ARBA" id="ARBA00022982"/>
    </source>
</evidence>
<keyword evidence="3 12" id="KW-0813">Transport</keyword>
<dbReference type="RefSeq" id="WP_075494062.1">
    <property type="nucleotide sequence ID" value="NZ_CP053844.1"/>
</dbReference>
<evidence type="ECO:0000313" key="17">
    <source>
        <dbReference type="EMBL" id="CZE48589.1"/>
    </source>
</evidence>
<feature type="binding site" description="covalent" evidence="13">
    <location>
        <position position="127"/>
    </location>
    <ligand>
        <name>heme</name>
        <dbReference type="ChEBI" id="CHEBI:30413"/>
        <label>3</label>
    </ligand>
</feature>
<dbReference type="NCBIfam" id="TIGR03153">
    <property type="entry name" value="cytochr_NrfH"/>
    <property type="match status" value="1"/>
</dbReference>
<feature type="binding site" description="covalent" evidence="13">
    <location>
        <position position="74"/>
    </location>
    <ligand>
        <name>heme</name>
        <dbReference type="ChEBI" id="CHEBI:30413"/>
        <label>2</label>
    </ligand>
</feature>
<feature type="binding site" evidence="13">
    <location>
        <position position="75"/>
    </location>
    <ligand>
        <name>a menaquinol</name>
        <dbReference type="ChEBI" id="CHEBI:18151"/>
    </ligand>
</feature>
<dbReference type="GO" id="GO:0009061">
    <property type="term" value="P:anaerobic respiration"/>
    <property type="evidence" value="ECO:0007669"/>
    <property type="project" value="TreeGrafter"/>
</dbReference>
<keyword evidence="9 15" id="KW-1133">Transmembrane helix</keyword>
<keyword evidence="5 12" id="KW-0349">Heme</keyword>
<feature type="binding site" description="axial binding residue" evidence="14">
    <location>
        <position position="78"/>
    </location>
    <ligand>
        <name>heme</name>
        <dbReference type="ChEBI" id="CHEBI:30413"/>
        <label>2</label>
    </ligand>
    <ligandPart>
        <name>Fe</name>
        <dbReference type="ChEBI" id="CHEBI:18248"/>
    </ligandPart>
</feature>
<dbReference type="PIRSF" id="PIRSF000013">
    <property type="entry name" value="4_hem_cytochrm_NapC"/>
    <property type="match status" value="1"/>
</dbReference>